<comment type="pathway">
    <text evidence="1">Protein modification; protein ubiquitination.</text>
</comment>
<dbReference type="Pfam" id="PF00651">
    <property type="entry name" value="BTB"/>
    <property type="match status" value="1"/>
</dbReference>
<dbReference type="EnsemblPlants" id="EMT11749">
    <property type="protein sequence ID" value="EMT11749"/>
    <property type="gene ID" value="F775_43105"/>
</dbReference>
<dbReference type="InterPro" id="IPR056423">
    <property type="entry name" value="BACK_BPM_SPOP"/>
</dbReference>
<dbReference type="PANTHER" id="PTHR26379">
    <property type="entry name" value="BTB/POZ AND MATH DOMAIN-CONTAINING PROTEIN 1"/>
    <property type="match status" value="1"/>
</dbReference>
<dbReference type="GO" id="GO:0016567">
    <property type="term" value="P:protein ubiquitination"/>
    <property type="evidence" value="ECO:0007669"/>
    <property type="project" value="InterPro"/>
</dbReference>
<dbReference type="SMART" id="SM00225">
    <property type="entry name" value="BTB"/>
    <property type="match status" value="1"/>
</dbReference>
<sequence length="118" mass="12977">MDGADVTFHVGGDKFPAHRSVLATRSSVFKAELLGSMKENASDPLVEIKDMDSDVFKSLLHFIYTDDSPSEMACEYAAMVASDGYEHLKSSCPSVLKELIARFLPAELKAAKDIIMKF</sequence>
<dbReference type="PANTHER" id="PTHR26379:SF491">
    <property type="entry name" value="BTB DOMAIN-CONTAINING PROTEIN"/>
    <property type="match status" value="1"/>
</dbReference>
<dbReference type="Pfam" id="PF24570">
    <property type="entry name" value="BACK_BPM_SPOP"/>
    <property type="match status" value="1"/>
</dbReference>
<protein>
    <submittedName>
        <fullName evidence="3">Uncharacterized protein</fullName>
    </submittedName>
</protein>
<organism evidence="3">
    <name type="scientific">Aegilops tauschii</name>
    <name type="common">Tausch's goatgrass</name>
    <name type="synonym">Aegilops squarrosa</name>
    <dbReference type="NCBI Taxonomy" id="37682"/>
    <lineage>
        <taxon>Eukaryota</taxon>
        <taxon>Viridiplantae</taxon>
        <taxon>Streptophyta</taxon>
        <taxon>Embryophyta</taxon>
        <taxon>Tracheophyta</taxon>
        <taxon>Spermatophyta</taxon>
        <taxon>Magnoliopsida</taxon>
        <taxon>Liliopsida</taxon>
        <taxon>Poales</taxon>
        <taxon>Poaceae</taxon>
        <taxon>BOP clade</taxon>
        <taxon>Pooideae</taxon>
        <taxon>Triticodae</taxon>
        <taxon>Triticeae</taxon>
        <taxon>Triticinae</taxon>
        <taxon>Aegilops</taxon>
    </lineage>
</organism>
<evidence type="ECO:0000256" key="1">
    <source>
        <dbReference type="ARBA" id="ARBA00004906"/>
    </source>
</evidence>
<dbReference type="SUPFAM" id="SSF54695">
    <property type="entry name" value="POZ domain"/>
    <property type="match status" value="1"/>
</dbReference>
<evidence type="ECO:0000313" key="3">
    <source>
        <dbReference type="EnsemblPlants" id="EMT11749"/>
    </source>
</evidence>
<comment type="similarity">
    <text evidence="2">Belongs to the Tdpoz family.</text>
</comment>
<dbReference type="Gene3D" id="3.30.710.10">
    <property type="entry name" value="Potassium Channel Kv1.1, Chain A"/>
    <property type="match status" value="1"/>
</dbReference>
<reference evidence="3" key="1">
    <citation type="submission" date="2015-06" db="UniProtKB">
        <authorList>
            <consortium name="EnsemblPlants"/>
        </authorList>
    </citation>
    <scope>IDENTIFICATION</scope>
</reference>
<dbReference type="PROSITE" id="PS50097">
    <property type="entry name" value="BTB"/>
    <property type="match status" value="1"/>
</dbReference>
<name>M8BY66_AEGTA</name>
<proteinExistence type="inferred from homology"/>
<accession>M8BY66</accession>
<dbReference type="InterPro" id="IPR000210">
    <property type="entry name" value="BTB/POZ_dom"/>
</dbReference>
<dbReference type="AlphaFoldDB" id="M8BY66"/>
<dbReference type="InterPro" id="IPR045005">
    <property type="entry name" value="BPM1-6"/>
</dbReference>
<dbReference type="InterPro" id="IPR011333">
    <property type="entry name" value="SKP1/BTB/POZ_sf"/>
</dbReference>
<evidence type="ECO:0000256" key="2">
    <source>
        <dbReference type="ARBA" id="ARBA00010846"/>
    </source>
</evidence>